<keyword evidence="3" id="KW-0902">Two-component regulatory system</keyword>
<feature type="transmembrane region" description="Helical" evidence="4">
    <location>
        <begin position="20"/>
        <end position="38"/>
    </location>
</feature>
<proteinExistence type="predicted"/>
<dbReference type="InterPro" id="IPR036890">
    <property type="entry name" value="HATPase_C_sf"/>
</dbReference>
<evidence type="ECO:0000313" key="7">
    <source>
        <dbReference type="Proteomes" id="UP000003448"/>
    </source>
</evidence>
<gene>
    <name evidence="6" type="ORF">MILUP08_43754</name>
</gene>
<keyword evidence="7" id="KW-1185">Reference proteome</keyword>
<dbReference type="Gene3D" id="3.30.565.10">
    <property type="entry name" value="Histidine kinase-like ATPase, C-terminal domain"/>
    <property type="match status" value="1"/>
</dbReference>
<dbReference type="STRING" id="1150864.MILUP08_43754"/>
<dbReference type="PANTHER" id="PTHR24421:SF63">
    <property type="entry name" value="SENSOR HISTIDINE KINASE DESK"/>
    <property type="match status" value="1"/>
</dbReference>
<reference evidence="7" key="1">
    <citation type="journal article" date="2012" name="J. Bacteriol.">
        <title>Genome Sequence of Micromonospora lupini Lupac 08, Isolated from Root Nodules of Lupinus angustifolius.</title>
        <authorList>
            <person name="Alonso-Vega P."/>
            <person name="Normand P."/>
            <person name="Bacigalupe R."/>
            <person name="Pujic P."/>
            <person name="Lajus A."/>
            <person name="Vallenet D."/>
            <person name="Carro L."/>
            <person name="Coll P."/>
            <person name="Trujillo M.E."/>
        </authorList>
    </citation>
    <scope>NUCLEOTIDE SEQUENCE [LARGE SCALE GENOMIC DNA]</scope>
    <source>
        <strain evidence="7">Lupac 08</strain>
    </source>
</reference>
<dbReference type="SUPFAM" id="SSF55874">
    <property type="entry name" value="ATPase domain of HSP90 chaperone/DNA topoisomerase II/histidine kinase"/>
    <property type="match status" value="1"/>
</dbReference>
<organism evidence="6 7">
    <name type="scientific">Micromonospora lupini str. Lupac 08</name>
    <dbReference type="NCBI Taxonomy" id="1150864"/>
    <lineage>
        <taxon>Bacteria</taxon>
        <taxon>Bacillati</taxon>
        <taxon>Actinomycetota</taxon>
        <taxon>Actinomycetes</taxon>
        <taxon>Micromonosporales</taxon>
        <taxon>Micromonosporaceae</taxon>
        <taxon>Micromonospora</taxon>
    </lineage>
</organism>
<dbReference type="InterPro" id="IPR050482">
    <property type="entry name" value="Sensor_HK_TwoCompSys"/>
</dbReference>
<keyword evidence="1" id="KW-0808">Transferase</keyword>
<dbReference type="GO" id="GO:0046983">
    <property type="term" value="F:protein dimerization activity"/>
    <property type="evidence" value="ECO:0007669"/>
    <property type="project" value="InterPro"/>
</dbReference>
<comment type="caution">
    <text evidence="6">The sequence shown here is derived from an EMBL/GenBank/DDBJ whole genome shotgun (WGS) entry which is preliminary data.</text>
</comment>
<evidence type="ECO:0000256" key="4">
    <source>
        <dbReference type="SAM" id="Phobius"/>
    </source>
</evidence>
<keyword evidence="4" id="KW-0812">Transmembrane</keyword>
<dbReference type="PANTHER" id="PTHR24421">
    <property type="entry name" value="NITRATE/NITRITE SENSOR PROTEIN NARX-RELATED"/>
    <property type="match status" value="1"/>
</dbReference>
<sequence length="384" mass="40654">MASEAVTPRADRRLHRARQATLLSLATGVWASVLLPAIGLTREPDRSRVALGAVGILAFAVAQTAVLYAAVTPWLAQRWRRRAQLGLIVVAALTVPLVAPVAVGVWPTWAWIGAALVGMAPLLVRLPGALAVTAGALLVSAAVAWWTGGSVGRNLAVTGGIGVGVAAVNWFQVWFWGLLVEARQGQAAQARLAAAEERLRFARDVHDVLGHHLTVIALKAELAARLAPVDPERAGREAAEAQRLAASALAEVRETVHGYRAVDLGEQLAAVAGVLRSCGVRCTVQPPPVDLPQSAATELAAVLREAGTNVLRHSQAQWCRIHIDREDSVARMTVANDGVDGRGPDEHSHGLRGIADRIAAVGGELRVHREDSVFTLDITVPWPS</sequence>
<dbReference type="GO" id="GO:0016020">
    <property type="term" value="C:membrane"/>
    <property type="evidence" value="ECO:0007669"/>
    <property type="project" value="InterPro"/>
</dbReference>
<evidence type="ECO:0000256" key="2">
    <source>
        <dbReference type="ARBA" id="ARBA00022777"/>
    </source>
</evidence>
<dbReference type="AlphaFoldDB" id="I0L4U5"/>
<dbReference type="CDD" id="cd16917">
    <property type="entry name" value="HATPase_UhpB-NarQ-NarX-like"/>
    <property type="match status" value="1"/>
</dbReference>
<evidence type="ECO:0000256" key="1">
    <source>
        <dbReference type="ARBA" id="ARBA00022679"/>
    </source>
</evidence>
<evidence type="ECO:0000259" key="5">
    <source>
        <dbReference type="Pfam" id="PF07730"/>
    </source>
</evidence>
<evidence type="ECO:0000313" key="6">
    <source>
        <dbReference type="EMBL" id="CCH18842.1"/>
    </source>
</evidence>
<dbReference type="Proteomes" id="UP000003448">
    <property type="component" value="Unassembled WGS sequence"/>
</dbReference>
<keyword evidence="4" id="KW-1133">Transmembrane helix</keyword>
<feature type="transmembrane region" description="Helical" evidence="4">
    <location>
        <begin position="50"/>
        <end position="71"/>
    </location>
</feature>
<dbReference type="Gene3D" id="1.20.5.1930">
    <property type="match status" value="1"/>
</dbReference>
<feature type="transmembrane region" description="Helical" evidence="4">
    <location>
        <begin position="155"/>
        <end position="179"/>
    </location>
</feature>
<protein>
    <submittedName>
        <fullName evidence="6">Two-component histidine kinase</fullName>
    </submittedName>
</protein>
<dbReference type="eggNOG" id="COG4585">
    <property type="taxonomic scope" value="Bacteria"/>
</dbReference>
<dbReference type="GO" id="GO:0000155">
    <property type="term" value="F:phosphorelay sensor kinase activity"/>
    <property type="evidence" value="ECO:0007669"/>
    <property type="project" value="InterPro"/>
</dbReference>
<keyword evidence="4" id="KW-0472">Membrane</keyword>
<feature type="transmembrane region" description="Helical" evidence="4">
    <location>
        <begin position="126"/>
        <end position="148"/>
    </location>
</feature>
<accession>I0L4U5</accession>
<name>I0L4U5_9ACTN</name>
<keyword evidence="2 6" id="KW-0418">Kinase</keyword>
<evidence type="ECO:0000256" key="3">
    <source>
        <dbReference type="ARBA" id="ARBA00023012"/>
    </source>
</evidence>
<dbReference type="RefSeq" id="WP_007460512.1">
    <property type="nucleotide sequence ID" value="NZ_HF570108.1"/>
</dbReference>
<feature type="domain" description="Signal transduction histidine kinase subgroup 3 dimerisation and phosphoacceptor" evidence="5">
    <location>
        <begin position="197"/>
        <end position="263"/>
    </location>
</feature>
<dbReference type="InterPro" id="IPR011712">
    <property type="entry name" value="Sig_transdc_His_kin_sub3_dim/P"/>
</dbReference>
<dbReference type="EMBL" id="CAIE01000028">
    <property type="protein sequence ID" value="CCH18842.1"/>
    <property type="molecule type" value="Genomic_DNA"/>
</dbReference>
<dbReference type="Pfam" id="PF07730">
    <property type="entry name" value="HisKA_3"/>
    <property type="match status" value="1"/>
</dbReference>
<feature type="transmembrane region" description="Helical" evidence="4">
    <location>
        <begin position="83"/>
        <end position="106"/>
    </location>
</feature>